<keyword evidence="2" id="KW-1185">Reference proteome</keyword>
<dbReference type="Proteomes" id="UP001350005">
    <property type="component" value="Unassembled WGS sequence"/>
</dbReference>
<dbReference type="EMBL" id="JAZGJU010000040">
    <property type="protein sequence ID" value="MEE6129153.1"/>
    <property type="molecule type" value="Genomic_DNA"/>
</dbReference>
<comment type="caution">
    <text evidence="1">The sequence shown here is derived from an EMBL/GenBank/DDBJ whole genome shotgun (WGS) entry which is preliminary data.</text>
</comment>
<evidence type="ECO:0000313" key="2">
    <source>
        <dbReference type="Proteomes" id="UP001350005"/>
    </source>
</evidence>
<dbReference type="RefSeq" id="WP_330937461.1">
    <property type="nucleotide sequence ID" value="NZ_JAZGJU010000040.1"/>
</dbReference>
<accession>A0ABU7R2X4</accession>
<evidence type="ECO:0000313" key="1">
    <source>
        <dbReference type="EMBL" id="MEE6129153.1"/>
    </source>
</evidence>
<sequence>MQTNDLNILSAANWSEGDINNPESLLSRIRLSSVQTFGRIVTEEEVLSLRAGQMINESAIIDLGAVKIPPSEQMLAEVKRTVTYYETLGKSRRWIRRYIKRKFNITEY</sequence>
<reference evidence="1 2" key="1">
    <citation type="submission" date="2024-01" db="EMBL/GenBank/DDBJ databases">
        <title>Whole genome of Chryseobacterium arthrosphaerae NNCa 2741.</title>
        <authorList>
            <person name="Boriskina E.V."/>
            <person name="Gordinskaya N.A."/>
            <person name="Kropotov V.S."/>
            <person name="Alekseeva A.E."/>
            <person name="Makhova M.A."/>
            <person name="Kryazhev D.V."/>
            <person name="Shkurkina I.S."/>
        </authorList>
    </citation>
    <scope>NUCLEOTIDE SEQUENCE [LARGE SCALE GENOMIC DNA]</scope>
    <source>
        <strain evidence="1 2">NNCa 2741</strain>
    </source>
</reference>
<name>A0ABU7R2X4_9FLAO</name>
<protein>
    <submittedName>
        <fullName evidence="1">Uncharacterized protein</fullName>
    </submittedName>
</protein>
<gene>
    <name evidence="1" type="ORF">V2E39_17270</name>
</gene>
<organism evidence="1 2">
    <name type="scientific">Chryseobacterium arthrosphaerae</name>
    <dbReference type="NCBI Taxonomy" id="651561"/>
    <lineage>
        <taxon>Bacteria</taxon>
        <taxon>Pseudomonadati</taxon>
        <taxon>Bacteroidota</taxon>
        <taxon>Flavobacteriia</taxon>
        <taxon>Flavobacteriales</taxon>
        <taxon>Weeksellaceae</taxon>
        <taxon>Chryseobacterium group</taxon>
        <taxon>Chryseobacterium</taxon>
    </lineage>
</organism>
<proteinExistence type="predicted"/>